<dbReference type="InterPro" id="IPR000383">
    <property type="entry name" value="Xaa-Pro-like_dom"/>
</dbReference>
<dbReference type="GO" id="GO:0052689">
    <property type="term" value="F:carboxylic ester hydrolase activity"/>
    <property type="evidence" value="ECO:0007669"/>
    <property type="project" value="UniProtKB-ARBA"/>
</dbReference>
<dbReference type="PANTHER" id="PTHR22946">
    <property type="entry name" value="DIENELACTONE HYDROLASE DOMAIN-CONTAINING PROTEIN-RELATED"/>
    <property type="match status" value="1"/>
</dbReference>
<feature type="compositionally biased region" description="Low complexity" evidence="2">
    <location>
        <begin position="106"/>
        <end position="117"/>
    </location>
</feature>
<feature type="region of interest" description="Disordered" evidence="2">
    <location>
        <begin position="1"/>
        <end position="150"/>
    </location>
</feature>
<keyword evidence="1" id="KW-0378">Hydrolase</keyword>
<feature type="compositionally biased region" description="Basic and acidic residues" evidence="2">
    <location>
        <begin position="45"/>
        <end position="62"/>
    </location>
</feature>
<evidence type="ECO:0000256" key="1">
    <source>
        <dbReference type="ARBA" id="ARBA00022801"/>
    </source>
</evidence>
<keyword evidence="5" id="KW-1185">Reference proteome</keyword>
<dbReference type="Proteomes" id="UP000282184">
    <property type="component" value="Unassembled WGS sequence"/>
</dbReference>
<organism evidence="4 5">
    <name type="scientific">Hymenobacter gummosus</name>
    <dbReference type="NCBI Taxonomy" id="1776032"/>
    <lineage>
        <taxon>Bacteria</taxon>
        <taxon>Pseudomonadati</taxon>
        <taxon>Bacteroidota</taxon>
        <taxon>Cytophagia</taxon>
        <taxon>Cytophagales</taxon>
        <taxon>Hymenobacteraceae</taxon>
        <taxon>Hymenobacter</taxon>
    </lineage>
</organism>
<sequence length="460" mass="49124">MRQRHQQQRAGRPPAGRPGPAAGRPRRAGAPPEGSRAEIGQGRGRGAEKEGGRNPGDAEKAGPHHRRVQNPGGGHAPRPGGRPSPREPGQHRVQAGGKQHQGGAGQLRAAAANPAGRPGHRTRPAGAEIRRGRDYGGEKPFGGGSEEDGFQGSQAVEKTVLTFKSPIPVLRVRNTLLTISTALALLGGCQPASPDTQTSYHQQKAAFHTRLTKTGPAPQDYEELRSDADVWLVKYPAGSWQLKGLLARPNVDSSQRRPALVYLHGGFALGAGDVAACQPFLDAGYVVFAPAYRGENGNPGHFELFWGEVDDAKAAVRWLARQPYVDSTRVYAFGHSIGGGVAGLLALESGVPMRFSGGSGGMYEASFAGWEEMLPFDPNKPGEGRLRVLRDQLPLLQHPHYAYLGTADEGFGPEIPELQRLAEGTKLTVVPTPGDHFSSLEPAMHQFLRLIDAQQPAPVK</sequence>
<feature type="compositionally biased region" description="Low complexity" evidence="2">
    <location>
        <begin position="9"/>
        <end position="34"/>
    </location>
</feature>
<feature type="domain" description="Xaa-Pro dipeptidyl-peptidase-like" evidence="3">
    <location>
        <begin position="234"/>
        <end position="347"/>
    </location>
</feature>
<evidence type="ECO:0000313" key="4">
    <source>
        <dbReference type="EMBL" id="RTQ46278.1"/>
    </source>
</evidence>
<evidence type="ECO:0000259" key="3">
    <source>
        <dbReference type="Pfam" id="PF02129"/>
    </source>
</evidence>
<protein>
    <recommendedName>
        <fullName evidence="3">Xaa-Pro dipeptidyl-peptidase-like domain-containing protein</fullName>
    </recommendedName>
</protein>
<dbReference type="Gene3D" id="3.40.50.1820">
    <property type="entry name" value="alpha/beta hydrolase"/>
    <property type="match status" value="1"/>
</dbReference>
<dbReference type="EMBL" id="RXOF01000016">
    <property type="protein sequence ID" value="RTQ46278.1"/>
    <property type="molecule type" value="Genomic_DNA"/>
</dbReference>
<evidence type="ECO:0000313" key="5">
    <source>
        <dbReference type="Proteomes" id="UP000282184"/>
    </source>
</evidence>
<gene>
    <name evidence="4" type="ORF">EJV47_22390</name>
</gene>
<dbReference type="AlphaFoldDB" id="A0A3S0H3A0"/>
<dbReference type="PANTHER" id="PTHR22946:SF9">
    <property type="entry name" value="POLYKETIDE TRANSFERASE AF380"/>
    <property type="match status" value="1"/>
</dbReference>
<dbReference type="InterPro" id="IPR050261">
    <property type="entry name" value="FrsA_esterase"/>
</dbReference>
<accession>A0A3S0H3A0</accession>
<dbReference type="InterPro" id="IPR029058">
    <property type="entry name" value="AB_hydrolase_fold"/>
</dbReference>
<comment type="caution">
    <text evidence="4">The sequence shown here is derived from an EMBL/GenBank/DDBJ whole genome shotgun (WGS) entry which is preliminary data.</text>
</comment>
<dbReference type="SUPFAM" id="SSF53474">
    <property type="entry name" value="alpha/beta-Hydrolases"/>
    <property type="match status" value="1"/>
</dbReference>
<reference evidence="4 5" key="1">
    <citation type="submission" date="2018-12" db="EMBL/GenBank/DDBJ databases">
        <title>Hymenobacter gummosus sp. nov., isolated from a spring.</title>
        <authorList>
            <person name="Nie L."/>
        </authorList>
    </citation>
    <scope>NUCLEOTIDE SEQUENCE [LARGE SCALE GENOMIC DNA]</scope>
    <source>
        <strain evidence="4 5">KCTC 52166</strain>
    </source>
</reference>
<dbReference type="Pfam" id="PF02129">
    <property type="entry name" value="Peptidase_S15"/>
    <property type="match status" value="1"/>
</dbReference>
<proteinExistence type="predicted"/>
<dbReference type="OrthoDB" id="9812921at2"/>
<name>A0A3S0H3A0_9BACT</name>
<evidence type="ECO:0000256" key="2">
    <source>
        <dbReference type="SAM" id="MobiDB-lite"/>
    </source>
</evidence>
<feature type="compositionally biased region" description="Basic and acidic residues" evidence="2">
    <location>
        <begin position="128"/>
        <end position="137"/>
    </location>
</feature>